<comment type="caution">
    <text evidence="2">The sequence shown here is derived from an EMBL/GenBank/DDBJ whole genome shotgun (WGS) entry which is preliminary data.</text>
</comment>
<keyword evidence="1" id="KW-0812">Transmembrane</keyword>
<evidence type="ECO:0008006" key="4">
    <source>
        <dbReference type="Google" id="ProtNLM"/>
    </source>
</evidence>
<dbReference type="RefSeq" id="WP_347324466.1">
    <property type="nucleotide sequence ID" value="NZ_JBCGUH010000003.1"/>
</dbReference>
<evidence type="ECO:0000313" key="2">
    <source>
        <dbReference type="EMBL" id="MFD1884823.1"/>
    </source>
</evidence>
<protein>
    <recommendedName>
        <fullName evidence="4">Ribosomal protein L7/L12 C-terminal domain-containing protein</fullName>
    </recommendedName>
</protein>
<reference evidence="3" key="1">
    <citation type="journal article" date="2019" name="Int. J. Syst. Evol. Microbiol.">
        <title>The Global Catalogue of Microorganisms (GCM) 10K type strain sequencing project: providing services to taxonomists for standard genome sequencing and annotation.</title>
        <authorList>
            <consortium name="The Broad Institute Genomics Platform"/>
            <consortium name="The Broad Institute Genome Sequencing Center for Infectious Disease"/>
            <person name="Wu L."/>
            <person name="Ma J."/>
        </authorList>
    </citation>
    <scope>NUCLEOTIDE SEQUENCE [LARGE SCALE GENOMIC DNA]</scope>
    <source>
        <strain evidence="3">CCUG 54950</strain>
    </source>
</reference>
<sequence length="85" mass="10076">MNDQLLIQTLLFIAFALSCVANIYNSKRIRQLEHRLFDVYKDNPEVKQYIQQDLRQASTIEAIKQLRSKYGLSLEHAKRMVDTYK</sequence>
<accession>A0ABW4RH01</accession>
<dbReference type="EMBL" id="JBHUEH010000010">
    <property type="protein sequence ID" value="MFD1884823.1"/>
    <property type="molecule type" value="Genomic_DNA"/>
</dbReference>
<feature type="transmembrane region" description="Helical" evidence="1">
    <location>
        <begin position="6"/>
        <end position="25"/>
    </location>
</feature>
<evidence type="ECO:0000256" key="1">
    <source>
        <dbReference type="SAM" id="Phobius"/>
    </source>
</evidence>
<dbReference type="InterPro" id="IPR014719">
    <property type="entry name" value="Ribosomal_bL12_C/ClpS-like"/>
</dbReference>
<evidence type="ECO:0000313" key="3">
    <source>
        <dbReference type="Proteomes" id="UP001597233"/>
    </source>
</evidence>
<gene>
    <name evidence="2" type="ORF">ACFSC9_04730</name>
</gene>
<organism evidence="2 3">
    <name type="scientific">Paenibacillus wenxiniae</name>
    <dbReference type="NCBI Taxonomy" id="1636843"/>
    <lineage>
        <taxon>Bacteria</taxon>
        <taxon>Bacillati</taxon>
        <taxon>Bacillota</taxon>
        <taxon>Bacilli</taxon>
        <taxon>Bacillales</taxon>
        <taxon>Paenibacillaceae</taxon>
        <taxon>Paenibacillus</taxon>
    </lineage>
</organism>
<dbReference type="Proteomes" id="UP001597233">
    <property type="component" value="Unassembled WGS sequence"/>
</dbReference>
<proteinExistence type="predicted"/>
<keyword evidence="1" id="KW-0472">Membrane</keyword>
<keyword evidence="1" id="KW-1133">Transmembrane helix</keyword>
<name>A0ABW4RH01_9BACL</name>
<keyword evidence="3" id="KW-1185">Reference proteome</keyword>
<dbReference type="Gene3D" id="3.30.1390.10">
    <property type="match status" value="1"/>
</dbReference>